<evidence type="ECO:0008006" key="4">
    <source>
        <dbReference type="Google" id="ProtNLM"/>
    </source>
</evidence>
<gene>
    <name evidence="2" type="ORF">COI69_05745</name>
</gene>
<sequence length="340" mass="39418">MGTVIKRRHTAQYAQIHNNPLQNDLVDLRAIGLLSHLMSLPSDWVIYKTQLYKKFSRKNIDAAWKELASKNYIIGFNCYIDGKKKSFYSVSDIPFIPEELSKFILETISELINLELSVKSISLMNGGNLSITEEVTNVLNVHQYNISKNNTTVPTVQYSQYSTQSTYTKETDIKKIITKIDDDISNVLHSETNNMHNLKTDSQINTVKKTSLSDDDILRITNKVSDIFKNKIQKRSFESVLKKCINNYKKGTVPNYENYLITSIENKITDLEFRRKQEKSTSDSTPKAKTRNQKTKRRELVPEWLHKQETPEAVGQQLEKEVEADRQRLSEILKKYQKEQ</sequence>
<evidence type="ECO:0000256" key="1">
    <source>
        <dbReference type="SAM" id="MobiDB-lite"/>
    </source>
</evidence>
<feature type="compositionally biased region" description="Basic and acidic residues" evidence="1">
    <location>
        <begin position="298"/>
        <end position="310"/>
    </location>
</feature>
<feature type="compositionally biased region" description="Basic residues" evidence="1">
    <location>
        <begin position="288"/>
        <end position="297"/>
    </location>
</feature>
<evidence type="ECO:0000313" key="3">
    <source>
        <dbReference type="Proteomes" id="UP000225135"/>
    </source>
</evidence>
<dbReference type="Proteomes" id="UP000225135">
    <property type="component" value="Unassembled WGS sequence"/>
</dbReference>
<dbReference type="AlphaFoldDB" id="A0A9X7E9L1"/>
<feature type="region of interest" description="Disordered" evidence="1">
    <location>
        <begin position="275"/>
        <end position="321"/>
    </location>
</feature>
<evidence type="ECO:0000313" key="2">
    <source>
        <dbReference type="EMBL" id="PHG83641.1"/>
    </source>
</evidence>
<comment type="caution">
    <text evidence="2">The sequence shown here is derived from an EMBL/GenBank/DDBJ whole genome shotgun (WGS) entry which is preliminary data.</text>
</comment>
<name>A0A9X7E9L1_BACCE</name>
<protein>
    <recommendedName>
        <fullName evidence="4">Replication protein</fullName>
    </recommendedName>
</protein>
<organism evidence="2 3">
    <name type="scientific">Bacillus cereus</name>
    <dbReference type="NCBI Taxonomy" id="1396"/>
    <lineage>
        <taxon>Bacteria</taxon>
        <taxon>Bacillati</taxon>
        <taxon>Bacillota</taxon>
        <taxon>Bacilli</taxon>
        <taxon>Bacillales</taxon>
        <taxon>Bacillaceae</taxon>
        <taxon>Bacillus</taxon>
        <taxon>Bacillus cereus group</taxon>
    </lineage>
</organism>
<reference evidence="2 3" key="1">
    <citation type="submission" date="2017-09" db="EMBL/GenBank/DDBJ databases">
        <title>Large-scale bioinformatics analysis of Bacillus genomes uncovers conserved roles of natural products in bacterial physiology.</title>
        <authorList>
            <consortium name="Agbiome Team Llc"/>
            <person name="Bleich R.M."/>
            <person name="Grubbs K.J."/>
            <person name="Santa Maria K.C."/>
            <person name="Allen S.E."/>
            <person name="Farag S."/>
            <person name="Shank E.A."/>
            <person name="Bowers A."/>
        </authorList>
    </citation>
    <scope>NUCLEOTIDE SEQUENCE [LARGE SCALE GENOMIC DNA]</scope>
    <source>
        <strain evidence="2 3">AFS029792</strain>
    </source>
</reference>
<dbReference type="EMBL" id="NUUR01000011">
    <property type="protein sequence ID" value="PHG83641.1"/>
    <property type="molecule type" value="Genomic_DNA"/>
</dbReference>
<accession>A0A9X7E9L1</accession>
<proteinExistence type="predicted"/>
<dbReference type="RefSeq" id="WP_016084109.1">
    <property type="nucleotide sequence ID" value="NZ_NUQH01000101.1"/>
</dbReference>